<dbReference type="Proteomes" id="UP000234681">
    <property type="component" value="Chromosome 3"/>
</dbReference>
<feature type="non-terminal residue" evidence="1">
    <location>
        <position position="28"/>
    </location>
</feature>
<gene>
    <name evidence="1" type="ORF">rCG_62983</name>
</gene>
<organism evidence="1 2">
    <name type="scientific">Rattus norvegicus</name>
    <name type="common">Rat</name>
    <dbReference type="NCBI Taxonomy" id="10116"/>
    <lineage>
        <taxon>Eukaryota</taxon>
        <taxon>Metazoa</taxon>
        <taxon>Chordata</taxon>
        <taxon>Craniata</taxon>
        <taxon>Vertebrata</taxon>
        <taxon>Euteleostomi</taxon>
        <taxon>Mammalia</taxon>
        <taxon>Eutheria</taxon>
        <taxon>Euarchontoglires</taxon>
        <taxon>Glires</taxon>
        <taxon>Rodentia</taxon>
        <taxon>Myomorpha</taxon>
        <taxon>Muroidea</taxon>
        <taxon>Muridae</taxon>
        <taxon>Murinae</taxon>
        <taxon>Rattus</taxon>
    </lineage>
</organism>
<protein>
    <submittedName>
        <fullName evidence="1">RCG62983</fullName>
    </submittedName>
</protein>
<dbReference type="EMBL" id="CH473949">
    <property type="protein sequence ID" value="EDL79020.1"/>
    <property type="molecule type" value="Genomic_DNA"/>
</dbReference>
<name>A6HLW9_RAT</name>
<sequence>MMTVYKLRKNSRDLVASWKFHRNKGISV</sequence>
<accession>A6HLW9</accession>
<evidence type="ECO:0000313" key="1">
    <source>
        <dbReference type="EMBL" id="EDL79020.1"/>
    </source>
</evidence>
<dbReference type="AlphaFoldDB" id="A6HLW9"/>
<evidence type="ECO:0000313" key="2">
    <source>
        <dbReference type="Proteomes" id="UP000234681"/>
    </source>
</evidence>
<proteinExistence type="predicted"/>
<reference evidence="2" key="1">
    <citation type="submission" date="2005-09" db="EMBL/GenBank/DDBJ databases">
        <authorList>
            <person name="Mural R.J."/>
            <person name="Li P.W."/>
            <person name="Adams M.D."/>
            <person name="Amanatides P.G."/>
            <person name="Baden-Tillson H."/>
            <person name="Barnstead M."/>
            <person name="Chin S.H."/>
            <person name="Dew I."/>
            <person name="Evans C.A."/>
            <person name="Ferriera S."/>
            <person name="Flanigan M."/>
            <person name="Fosler C."/>
            <person name="Glodek A."/>
            <person name="Gu Z."/>
            <person name="Holt R.A."/>
            <person name="Jennings D."/>
            <person name="Kraft C.L."/>
            <person name="Lu F."/>
            <person name="Nguyen T."/>
            <person name="Nusskern D.R."/>
            <person name="Pfannkoch C.M."/>
            <person name="Sitter C."/>
            <person name="Sutton G.G."/>
            <person name="Venter J.C."/>
            <person name="Wang Z."/>
            <person name="Woodage T."/>
            <person name="Zheng X.H."/>
            <person name="Zhong F."/>
        </authorList>
    </citation>
    <scope>NUCLEOTIDE SEQUENCE [LARGE SCALE GENOMIC DNA]</scope>
    <source>
        <strain>BN</strain>
        <strain evidence="2">Sprague-Dawley</strain>
    </source>
</reference>